<evidence type="ECO:0000313" key="2">
    <source>
        <dbReference type="Proteomes" id="UP000034128"/>
    </source>
</evidence>
<dbReference type="STRING" id="1619110.UW36_C0002G0046"/>
<dbReference type="Proteomes" id="UP000034128">
    <property type="component" value="Unassembled WGS sequence"/>
</dbReference>
<evidence type="ECO:0008006" key="3">
    <source>
        <dbReference type="Google" id="ProtNLM"/>
    </source>
</evidence>
<dbReference type="Pfam" id="PF08843">
    <property type="entry name" value="AbiEii"/>
    <property type="match status" value="1"/>
</dbReference>
<comment type="caution">
    <text evidence="1">The sequence shown here is derived from an EMBL/GenBank/DDBJ whole genome shotgun (WGS) entry which is preliminary data.</text>
</comment>
<reference evidence="1 2" key="1">
    <citation type="journal article" date="2015" name="Nature">
        <title>rRNA introns, odd ribosomes, and small enigmatic genomes across a large radiation of phyla.</title>
        <authorList>
            <person name="Brown C.T."/>
            <person name="Hug L.A."/>
            <person name="Thomas B.C."/>
            <person name="Sharon I."/>
            <person name="Castelle C.J."/>
            <person name="Singh A."/>
            <person name="Wilkins M.J."/>
            <person name="Williams K.H."/>
            <person name="Banfield J.F."/>
        </authorList>
    </citation>
    <scope>NUCLEOTIDE SEQUENCE [LARGE SCALE GENOMIC DNA]</scope>
</reference>
<sequence length="239" mass="28034">MLSQDELTKIATKMQTSKDNTYREYAQNLFLNRFYENELARHIFFKGGTALRLLYRSPRFSEDLDFSSNLQLLKGIEQVVEDTLIKLEVSNISAGVLESKETENGYIGVFSVDVWGQSIRVKLEISYREKASHGSIRTVNGPYNPPYPVWGLDQKTMVDQKVAALMTRHKPRDFYDIYFLLRSDMLTSENKNIIKEIHSLTQKTTIDFEKELRVFLPKNHWMMIEDFKSILLEELKRYI</sequence>
<protein>
    <recommendedName>
        <fullName evidence="3">Nucleotidyl transferase AbiEii/AbiGii toxin family protein</fullName>
    </recommendedName>
</protein>
<dbReference type="Gene3D" id="3.10.450.620">
    <property type="entry name" value="JHP933, nucleotidyltransferase-like core domain"/>
    <property type="match status" value="1"/>
</dbReference>
<dbReference type="AlphaFoldDB" id="A0A0G1KD01"/>
<organism evidence="1 2">
    <name type="scientific">candidate division WWE3 bacterium GW2011_GWA2_44_16</name>
    <dbReference type="NCBI Taxonomy" id="1619110"/>
    <lineage>
        <taxon>Bacteria</taxon>
        <taxon>Katanobacteria</taxon>
    </lineage>
</organism>
<dbReference type="EMBL" id="LCIA01000002">
    <property type="protein sequence ID" value="KKT45659.1"/>
    <property type="molecule type" value="Genomic_DNA"/>
</dbReference>
<proteinExistence type="predicted"/>
<evidence type="ECO:0000313" key="1">
    <source>
        <dbReference type="EMBL" id="KKT45659.1"/>
    </source>
</evidence>
<accession>A0A0G1KD01</accession>
<name>A0A0G1KD01_UNCKA</name>
<dbReference type="InterPro" id="IPR014942">
    <property type="entry name" value="AbiEii"/>
</dbReference>
<gene>
    <name evidence="1" type="ORF">UW36_C0002G0046</name>
</gene>